<dbReference type="EMBL" id="BAAAGS010000009">
    <property type="protein sequence ID" value="GAA0520432.1"/>
    <property type="molecule type" value="Genomic_DNA"/>
</dbReference>
<organism evidence="2 3">
    <name type="scientific">Saccharopolyspora erythraea</name>
    <name type="common">Streptomyces erythraeus</name>
    <dbReference type="NCBI Taxonomy" id="1836"/>
    <lineage>
        <taxon>Bacteria</taxon>
        <taxon>Bacillati</taxon>
        <taxon>Actinomycetota</taxon>
        <taxon>Actinomycetes</taxon>
        <taxon>Pseudonocardiales</taxon>
        <taxon>Pseudonocardiaceae</taxon>
        <taxon>Saccharopolyspora</taxon>
    </lineage>
</organism>
<dbReference type="InterPro" id="IPR000182">
    <property type="entry name" value="GNAT_dom"/>
</dbReference>
<reference evidence="2 3" key="1">
    <citation type="journal article" date="2019" name="Int. J. Syst. Evol. Microbiol.">
        <title>The Global Catalogue of Microorganisms (GCM) 10K type strain sequencing project: providing services to taxonomists for standard genome sequencing and annotation.</title>
        <authorList>
            <consortium name="The Broad Institute Genomics Platform"/>
            <consortium name="The Broad Institute Genome Sequencing Center for Infectious Disease"/>
            <person name="Wu L."/>
            <person name="Ma J."/>
        </authorList>
    </citation>
    <scope>NUCLEOTIDE SEQUENCE [LARGE SCALE GENOMIC DNA]</scope>
    <source>
        <strain evidence="2 3">JCM 10303</strain>
    </source>
</reference>
<evidence type="ECO:0000259" key="1">
    <source>
        <dbReference type="PROSITE" id="PS51186"/>
    </source>
</evidence>
<evidence type="ECO:0000313" key="2">
    <source>
        <dbReference type="EMBL" id="GAA0520432.1"/>
    </source>
</evidence>
<gene>
    <name evidence="2" type="ORF">GCM10009533_19460</name>
</gene>
<comment type="caution">
    <text evidence="2">The sequence shown here is derived from an EMBL/GenBank/DDBJ whole genome shotgun (WGS) entry which is preliminary data.</text>
</comment>
<accession>A0ABN1CL89</accession>
<dbReference type="InterPro" id="IPR016181">
    <property type="entry name" value="Acyl_CoA_acyltransferase"/>
</dbReference>
<protein>
    <submittedName>
        <fullName evidence="2">GNAT family N-acetyltransferase</fullName>
    </submittedName>
</protein>
<feature type="domain" description="N-acetyltransferase" evidence="1">
    <location>
        <begin position="2"/>
        <end position="168"/>
    </location>
</feature>
<sequence>MTMLRLGYHGDLSEILGMFDEAVAWLSGLGRQDQWGSVPWSAVPERVQGVRSTLDSGALWIAEVDGEVAGALVLGEQPPSYVPAVAEPELYVRLLLTSRRLRGRGIGTALLEHARGQATRRRIGLLRVDCWAGGDGRLVRYYVEAGFSPTERFDRDGWPGQVLEQRLV</sequence>
<name>A0ABN1CL89_SACER</name>
<dbReference type="Gene3D" id="3.40.630.30">
    <property type="match status" value="1"/>
</dbReference>
<evidence type="ECO:0000313" key="3">
    <source>
        <dbReference type="Proteomes" id="UP001500729"/>
    </source>
</evidence>
<dbReference type="PROSITE" id="PS51186">
    <property type="entry name" value="GNAT"/>
    <property type="match status" value="1"/>
</dbReference>
<keyword evidence="3" id="KW-1185">Reference proteome</keyword>
<dbReference type="Pfam" id="PF00583">
    <property type="entry name" value="Acetyltransf_1"/>
    <property type="match status" value="1"/>
</dbReference>
<dbReference type="Proteomes" id="UP001500729">
    <property type="component" value="Unassembled WGS sequence"/>
</dbReference>
<dbReference type="SUPFAM" id="SSF55729">
    <property type="entry name" value="Acyl-CoA N-acyltransferases (Nat)"/>
    <property type="match status" value="1"/>
</dbReference>
<proteinExistence type="predicted"/>